<proteinExistence type="predicted"/>
<protein>
    <submittedName>
        <fullName evidence="1">Uncharacterized protein</fullName>
    </submittedName>
</protein>
<evidence type="ECO:0000313" key="1">
    <source>
        <dbReference type="EMBL" id="EPG73264.1"/>
    </source>
</evidence>
<dbReference type="RefSeq" id="WP_016549752.1">
    <property type="nucleotide sequence ID" value="NZ_AKWZ02000010.1"/>
</dbReference>
<dbReference type="Proteomes" id="UP000014540">
    <property type="component" value="Unassembled WGS sequence"/>
</dbReference>
<comment type="caution">
    <text evidence="1">The sequence shown here is derived from an EMBL/GenBank/DDBJ whole genome shotgun (WGS) entry which is preliminary data.</text>
</comment>
<sequence length="55" mass="6303">MKKLMLVLSVWVLWLYATRGYSTIGNFSSFEECQAATKADVAGILKWRTECKETK</sequence>
<organism evidence="1 2">
    <name type="scientific">Leptospira fainei serovar Hurstbridge str. BUT 6</name>
    <dbReference type="NCBI Taxonomy" id="1193011"/>
    <lineage>
        <taxon>Bacteria</taxon>
        <taxon>Pseudomonadati</taxon>
        <taxon>Spirochaetota</taxon>
        <taxon>Spirochaetia</taxon>
        <taxon>Leptospirales</taxon>
        <taxon>Leptospiraceae</taxon>
        <taxon>Leptospira</taxon>
    </lineage>
</organism>
<keyword evidence="2" id="KW-1185">Reference proteome</keyword>
<accession>S3UY24</accession>
<dbReference type="AlphaFoldDB" id="S3UY24"/>
<dbReference type="EMBL" id="AKWZ02000010">
    <property type="protein sequence ID" value="EPG73264.1"/>
    <property type="molecule type" value="Genomic_DNA"/>
</dbReference>
<evidence type="ECO:0000313" key="2">
    <source>
        <dbReference type="Proteomes" id="UP000014540"/>
    </source>
</evidence>
<name>S3UY24_9LEPT</name>
<reference evidence="1" key="1">
    <citation type="submission" date="2013-04" db="EMBL/GenBank/DDBJ databases">
        <authorList>
            <person name="Harkins D.M."/>
            <person name="Durkin A.S."/>
            <person name="Selengut J.D."/>
            <person name="Sanka R."/>
            <person name="DePew J."/>
            <person name="Purushe J."/>
            <person name="Ahmed A."/>
            <person name="van der Linden H."/>
            <person name="Goris M.G.A."/>
            <person name="Hartskeerl R.A."/>
            <person name="Vinetz J.M."/>
            <person name="Sutton G.G."/>
            <person name="Nelson W.C."/>
            <person name="Fouts D.E."/>
        </authorList>
    </citation>
    <scope>NUCLEOTIDE SEQUENCE [LARGE SCALE GENOMIC DNA]</scope>
    <source>
        <strain evidence="1">BUT 6</strain>
    </source>
</reference>
<gene>
    <name evidence="1" type="ORF">LEP1GSC058_2379</name>
</gene>